<keyword evidence="3" id="KW-0804">Transcription</keyword>
<dbReference type="EnsemblMetazoa" id="PPAI007797-RA">
    <property type="protein sequence ID" value="PPAI007797-PA"/>
    <property type="gene ID" value="PPAI007797"/>
</dbReference>
<sequence>MRYRKSFTLTITVSTTPPQVTTYSKAIKVTVDGPREPRSKTSKNINFMLFSQCTLSLNIQR</sequence>
<dbReference type="Proteomes" id="UP000092462">
    <property type="component" value="Unassembled WGS sequence"/>
</dbReference>
<dbReference type="InterPro" id="IPR000040">
    <property type="entry name" value="AML1_Runt"/>
</dbReference>
<evidence type="ECO:0000313" key="5">
    <source>
        <dbReference type="EnsemblMetazoa" id="PPAI007797-PA"/>
    </source>
</evidence>
<organism evidence="5 6">
    <name type="scientific">Phlebotomus papatasi</name>
    <name type="common">Sandfly</name>
    <dbReference type="NCBI Taxonomy" id="29031"/>
    <lineage>
        <taxon>Eukaryota</taxon>
        <taxon>Metazoa</taxon>
        <taxon>Ecdysozoa</taxon>
        <taxon>Arthropoda</taxon>
        <taxon>Hexapoda</taxon>
        <taxon>Insecta</taxon>
        <taxon>Pterygota</taxon>
        <taxon>Neoptera</taxon>
        <taxon>Endopterygota</taxon>
        <taxon>Diptera</taxon>
        <taxon>Nematocera</taxon>
        <taxon>Psychodoidea</taxon>
        <taxon>Psychodidae</taxon>
        <taxon>Phlebotomus</taxon>
        <taxon>Phlebotomus</taxon>
    </lineage>
</organism>
<keyword evidence="2" id="KW-0805">Transcription regulation</keyword>
<evidence type="ECO:0000256" key="1">
    <source>
        <dbReference type="ARBA" id="ARBA00004123"/>
    </source>
</evidence>
<evidence type="ECO:0000256" key="4">
    <source>
        <dbReference type="ARBA" id="ARBA00023242"/>
    </source>
</evidence>
<dbReference type="VEuPathDB" id="VectorBase:PPAI007797"/>
<dbReference type="Gene3D" id="2.60.40.720">
    <property type="match status" value="1"/>
</dbReference>
<proteinExistence type="predicted"/>
<dbReference type="SUPFAM" id="SSF49417">
    <property type="entry name" value="p53-like transcription factors"/>
    <property type="match status" value="1"/>
</dbReference>
<evidence type="ECO:0000313" key="6">
    <source>
        <dbReference type="Proteomes" id="UP000092462"/>
    </source>
</evidence>
<accession>A0A1B0DI13</accession>
<keyword evidence="6" id="KW-1185">Reference proteome</keyword>
<dbReference type="InterPro" id="IPR008967">
    <property type="entry name" value="p53-like_TF_DNA-bd_sf"/>
</dbReference>
<dbReference type="EMBL" id="AJVK01061790">
    <property type="status" value="NOT_ANNOTATED_CDS"/>
    <property type="molecule type" value="Genomic_DNA"/>
</dbReference>
<dbReference type="GO" id="GO:0005524">
    <property type="term" value="F:ATP binding"/>
    <property type="evidence" value="ECO:0007669"/>
    <property type="project" value="InterPro"/>
</dbReference>
<dbReference type="GO" id="GO:0000978">
    <property type="term" value="F:RNA polymerase II cis-regulatory region sequence-specific DNA binding"/>
    <property type="evidence" value="ECO:0007669"/>
    <property type="project" value="TreeGrafter"/>
</dbReference>
<dbReference type="GO" id="GO:0005634">
    <property type="term" value="C:nucleus"/>
    <property type="evidence" value="ECO:0007669"/>
    <property type="project" value="UniProtKB-SubCell"/>
</dbReference>
<protein>
    <submittedName>
        <fullName evidence="5">Uncharacterized protein</fullName>
    </submittedName>
</protein>
<dbReference type="GO" id="GO:0000981">
    <property type="term" value="F:DNA-binding transcription factor activity, RNA polymerase II-specific"/>
    <property type="evidence" value="ECO:0007669"/>
    <property type="project" value="TreeGrafter"/>
</dbReference>
<dbReference type="PANTHER" id="PTHR11950">
    <property type="entry name" value="RUNT RELATED"/>
    <property type="match status" value="1"/>
</dbReference>
<dbReference type="PANTHER" id="PTHR11950:SF49">
    <property type="entry name" value="PROTEIN LOZENGE"/>
    <property type="match status" value="1"/>
</dbReference>
<dbReference type="Pfam" id="PF00853">
    <property type="entry name" value="Runt"/>
    <property type="match status" value="1"/>
</dbReference>
<name>A0A1B0DI13_PHLPP</name>
<keyword evidence="4" id="KW-0539">Nucleus</keyword>
<dbReference type="AlphaFoldDB" id="A0A1B0DI13"/>
<evidence type="ECO:0000256" key="3">
    <source>
        <dbReference type="ARBA" id="ARBA00023163"/>
    </source>
</evidence>
<reference evidence="5" key="1">
    <citation type="submission" date="2022-08" db="UniProtKB">
        <authorList>
            <consortium name="EnsemblMetazoa"/>
        </authorList>
    </citation>
    <scope>IDENTIFICATION</scope>
    <source>
        <strain evidence="5">Israel</strain>
    </source>
</reference>
<dbReference type="PROSITE" id="PS51062">
    <property type="entry name" value="RUNT"/>
    <property type="match status" value="1"/>
</dbReference>
<dbReference type="InterPro" id="IPR012346">
    <property type="entry name" value="p53/RUNT-type_TF_DNA-bd_sf"/>
</dbReference>
<comment type="subcellular location">
    <subcellularLocation>
        <location evidence="1">Nucleus</location>
    </subcellularLocation>
</comment>
<evidence type="ECO:0000256" key="2">
    <source>
        <dbReference type="ARBA" id="ARBA00023015"/>
    </source>
</evidence>
<dbReference type="InterPro" id="IPR013524">
    <property type="entry name" value="Runt_dom"/>
</dbReference>